<organism evidence="1 2">
    <name type="scientific">Methylomonas lenta</name>
    <dbReference type="NCBI Taxonomy" id="980561"/>
    <lineage>
        <taxon>Bacteria</taxon>
        <taxon>Pseudomonadati</taxon>
        <taxon>Pseudomonadota</taxon>
        <taxon>Gammaproteobacteria</taxon>
        <taxon>Methylococcales</taxon>
        <taxon>Methylococcaceae</taxon>
        <taxon>Methylomonas</taxon>
    </lineage>
</organism>
<dbReference type="RefSeq" id="WP_066982004.1">
    <property type="nucleotide sequence ID" value="NZ_LUUI01000101.1"/>
</dbReference>
<gene>
    <name evidence="1" type="ORF">A1359_09240</name>
</gene>
<evidence type="ECO:0000313" key="1">
    <source>
        <dbReference type="EMBL" id="OAI15590.1"/>
    </source>
</evidence>
<dbReference type="EMBL" id="LUUI01000101">
    <property type="protein sequence ID" value="OAI15590.1"/>
    <property type="molecule type" value="Genomic_DNA"/>
</dbReference>
<dbReference type="STRING" id="980561.A1359_09240"/>
<dbReference type="Proteomes" id="UP000078476">
    <property type="component" value="Unassembled WGS sequence"/>
</dbReference>
<keyword evidence="2" id="KW-1185">Reference proteome</keyword>
<sequence length="144" mass="15747">MALRLIERVVPEQDGAEVFNLLKDHKVLEHRQIRLSDEEVLVRILLDAEQSESVLDRLGERYAGQEGNRVVILACVSDIAARRVRTYRAARTSQSEGKVTGADQPGGIIRGHQKCRVVYAGLSGNGDGALARAEHGLVARHDAG</sequence>
<accession>A0A177NEV6</accession>
<protein>
    <submittedName>
        <fullName evidence="1">Uncharacterized protein</fullName>
    </submittedName>
</protein>
<evidence type="ECO:0000313" key="2">
    <source>
        <dbReference type="Proteomes" id="UP000078476"/>
    </source>
</evidence>
<dbReference type="AlphaFoldDB" id="A0A177NEV6"/>
<proteinExistence type="predicted"/>
<reference evidence="1 2" key="1">
    <citation type="submission" date="2016-03" db="EMBL/GenBank/DDBJ databases">
        <authorList>
            <person name="Ploux O."/>
        </authorList>
    </citation>
    <scope>NUCLEOTIDE SEQUENCE [LARGE SCALE GENOMIC DNA]</scope>
    <source>
        <strain evidence="1 2">R-45370</strain>
    </source>
</reference>
<name>A0A177NEV6_9GAMM</name>
<comment type="caution">
    <text evidence="1">The sequence shown here is derived from an EMBL/GenBank/DDBJ whole genome shotgun (WGS) entry which is preliminary data.</text>
</comment>
<dbReference type="OrthoDB" id="9790659at2"/>